<dbReference type="Proteomes" id="UP001310594">
    <property type="component" value="Unassembled WGS sequence"/>
</dbReference>
<evidence type="ECO:0000313" key="1">
    <source>
        <dbReference type="EMBL" id="KAK5705361.1"/>
    </source>
</evidence>
<proteinExistence type="predicted"/>
<reference evidence="1" key="1">
    <citation type="submission" date="2023-08" db="EMBL/GenBank/DDBJ databases">
        <title>Black Yeasts Isolated from many extreme environments.</title>
        <authorList>
            <person name="Coleine C."/>
            <person name="Stajich J.E."/>
            <person name="Selbmann L."/>
        </authorList>
    </citation>
    <scope>NUCLEOTIDE SEQUENCE</scope>
    <source>
        <strain evidence="1">CCFEE 5810</strain>
    </source>
</reference>
<evidence type="ECO:0000313" key="2">
    <source>
        <dbReference type="Proteomes" id="UP001310594"/>
    </source>
</evidence>
<dbReference type="AlphaFoldDB" id="A0AAN7VW86"/>
<organism evidence="1 2">
    <name type="scientific">Elasticomyces elasticus</name>
    <dbReference type="NCBI Taxonomy" id="574655"/>
    <lineage>
        <taxon>Eukaryota</taxon>
        <taxon>Fungi</taxon>
        <taxon>Dikarya</taxon>
        <taxon>Ascomycota</taxon>
        <taxon>Pezizomycotina</taxon>
        <taxon>Dothideomycetes</taxon>
        <taxon>Dothideomycetidae</taxon>
        <taxon>Mycosphaerellales</taxon>
        <taxon>Teratosphaeriaceae</taxon>
        <taxon>Elasticomyces</taxon>
    </lineage>
</organism>
<sequence>MSTSDNPSSSVIEDHDKAYDMETIAVLVTAYLRLEVAAALGREGIKVTGCDGGQAQAVREIGEKLSGRRRSRKL</sequence>
<comment type="caution">
    <text evidence="1">The sequence shown here is derived from an EMBL/GenBank/DDBJ whole genome shotgun (WGS) entry which is preliminary data.</text>
</comment>
<protein>
    <submittedName>
        <fullName evidence="1">Uncharacterized protein</fullName>
    </submittedName>
</protein>
<name>A0AAN7VW86_9PEZI</name>
<accession>A0AAN7VW86</accession>
<dbReference type="EMBL" id="JAVRQU010000003">
    <property type="protein sequence ID" value="KAK5705361.1"/>
    <property type="molecule type" value="Genomic_DNA"/>
</dbReference>
<gene>
    <name evidence="1" type="ORF">LTR97_002479</name>
</gene>